<feature type="transmembrane region" description="Helical" evidence="1">
    <location>
        <begin position="291"/>
        <end position="311"/>
    </location>
</feature>
<protein>
    <submittedName>
        <fullName evidence="2">Uncharacterized protein DUF2723</fullName>
    </submittedName>
</protein>
<evidence type="ECO:0000313" key="2">
    <source>
        <dbReference type="EMBL" id="RKR82752.1"/>
    </source>
</evidence>
<sequence>MQYNRLNNLLGWLCFVIAAVTYTLTLEPSVSFWDCGEFISCAYRLQVSHQPGYPLFAMIEKAFSLLSLGNKAKVPFYTNFGTAMTSSATVMFLFWTITALAKRLTAKTNDVAAGPRTILIMGAGLVGALAFAFSDTFWFSAVETIVWSTSTLCTAVVFWGILKWDAHSDEPGADRWIVFIAYVMGLSIGIHLLNLVTIPAIALVYFLRRGKVIDGKNTIIAILGGVGILLFVQFGIIQYTVKFAAYFDLFFVNSLKMGFGTGAFVFFVILIGSIVYGILYTIRKNLPRYNLAFLCIAFIYLGYSSFAYIPIRATADPNLNNTDPNNAFSLLSYLNRDQYGDRPLVYGQYFDSKQKDLTAEEAADVRNSGSIVYRKGETQYEVANHKYSIPYERNTIMPRIYDQESDHPQFYKDWLHIADGQTANFADNVKFMFSWQIYQMYIRYFLWNYVGRYNDIDGQSNISGIDGNWTTGFFDNSKNLPKSVLESKSYTPLYGLPLIIGLLGAAYHIGRNRRYALVVALLFFFTGLAIILYVNQPPLQPRERDYSYVSSFYAFAIWIGLGVIALADLIRKAVKNPQISGLIATGVCLLAAPVLMASKEWKGHDRSTKWTPHDMAYNYLNSCAPNAILFTYGDNDTYSLWYDQEVEGIRPDVRIVNLSLLGTDWYIRGMKHKMNESEPLPITMPNEKFELGVRDVIYYDDKKIPGSVELKDVFDFITSDDPNAKVEYQSGETLNYLPTKNFKITVNAADVIKNNVVPAAQQDKIAPVMEWKYTSNYVTKDNLAMLDILAHNNWKRPVYFAVTVGSENLIGLQPYLYKEGFAYHLMPLKVDSAAKDQDKTNTLVMYNNVMNKLKWGNMKNARFLDHESTNMFYPVILSMFINLSQNLMAEGHADLASNLVHKYLDVMPDIYPDITIALRKNYLAQTLYDVHDAPSANKMMASIDAYVTDQLNYDYYVLENNKSGLNVQEIQYGVHLLESMASVTKQYHQTELSSKYEAQWRDYRAKFAGVIGQ</sequence>
<feature type="transmembrane region" description="Helical" evidence="1">
    <location>
        <begin position="515"/>
        <end position="534"/>
    </location>
</feature>
<dbReference type="PANTHER" id="PTHR16214">
    <property type="entry name" value="TRANSMEMBRANE PROTEIN 260"/>
    <property type="match status" value="1"/>
</dbReference>
<proteinExistence type="predicted"/>
<gene>
    <name evidence="2" type="ORF">BDD43_2937</name>
</gene>
<dbReference type="AlphaFoldDB" id="A0A495J216"/>
<evidence type="ECO:0000256" key="1">
    <source>
        <dbReference type="SAM" id="Phobius"/>
    </source>
</evidence>
<keyword evidence="1" id="KW-1133">Transmembrane helix</keyword>
<feature type="transmembrane region" description="Helical" evidence="1">
    <location>
        <begin position="76"/>
        <end position="97"/>
    </location>
</feature>
<keyword evidence="1" id="KW-0472">Membrane</keyword>
<dbReference type="EMBL" id="RBKU01000001">
    <property type="protein sequence ID" value="RKR82752.1"/>
    <property type="molecule type" value="Genomic_DNA"/>
</dbReference>
<feature type="transmembrane region" description="Helical" evidence="1">
    <location>
        <begin position="52"/>
        <end position="69"/>
    </location>
</feature>
<feature type="transmembrane region" description="Helical" evidence="1">
    <location>
        <begin position="259"/>
        <end position="279"/>
    </location>
</feature>
<comment type="caution">
    <text evidence="2">The sequence shown here is derived from an EMBL/GenBank/DDBJ whole genome shotgun (WGS) entry which is preliminary data.</text>
</comment>
<dbReference type="OrthoDB" id="9807602at2"/>
<organism evidence="2 3">
    <name type="scientific">Mucilaginibacter gracilis</name>
    <dbReference type="NCBI Taxonomy" id="423350"/>
    <lineage>
        <taxon>Bacteria</taxon>
        <taxon>Pseudomonadati</taxon>
        <taxon>Bacteroidota</taxon>
        <taxon>Sphingobacteriia</taxon>
        <taxon>Sphingobacteriales</taxon>
        <taxon>Sphingobacteriaceae</taxon>
        <taxon>Mucilaginibacter</taxon>
    </lineage>
</organism>
<feature type="transmembrane region" description="Helical" evidence="1">
    <location>
        <begin position="145"/>
        <end position="164"/>
    </location>
</feature>
<name>A0A495J216_9SPHI</name>
<dbReference type="Pfam" id="PF11028">
    <property type="entry name" value="TMEM260-like"/>
    <property type="match status" value="1"/>
</dbReference>
<feature type="transmembrane region" description="Helical" evidence="1">
    <location>
        <begin position="176"/>
        <end position="207"/>
    </location>
</feature>
<dbReference type="RefSeq" id="WP_121198323.1">
    <property type="nucleotide sequence ID" value="NZ_RBKU01000001.1"/>
</dbReference>
<keyword evidence="1" id="KW-0812">Transmembrane</keyword>
<feature type="transmembrane region" description="Helical" evidence="1">
    <location>
        <begin position="579"/>
        <end position="598"/>
    </location>
</feature>
<dbReference type="InterPro" id="IPR021280">
    <property type="entry name" value="TMEM260-like"/>
</dbReference>
<accession>A0A495J216</accession>
<keyword evidence="3" id="KW-1185">Reference proteome</keyword>
<dbReference type="Proteomes" id="UP000268007">
    <property type="component" value="Unassembled WGS sequence"/>
</dbReference>
<dbReference type="InterPro" id="IPR052724">
    <property type="entry name" value="GT117_domain-containing"/>
</dbReference>
<feature type="transmembrane region" description="Helical" evidence="1">
    <location>
        <begin position="219"/>
        <end position="239"/>
    </location>
</feature>
<evidence type="ECO:0000313" key="3">
    <source>
        <dbReference type="Proteomes" id="UP000268007"/>
    </source>
</evidence>
<feature type="transmembrane region" description="Helical" evidence="1">
    <location>
        <begin position="490"/>
        <end position="508"/>
    </location>
</feature>
<feature type="transmembrane region" description="Helical" evidence="1">
    <location>
        <begin position="546"/>
        <end position="567"/>
    </location>
</feature>
<feature type="transmembrane region" description="Helical" evidence="1">
    <location>
        <begin position="117"/>
        <end position="138"/>
    </location>
</feature>
<dbReference type="PANTHER" id="PTHR16214:SF3">
    <property type="entry name" value="TRANSMEMBRANE PROTEIN 260"/>
    <property type="match status" value="1"/>
</dbReference>
<reference evidence="2 3" key="1">
    <citation type="submission" date="2018-10" db="EMBL/GenBank/DDBJ databases">
        <title>Genomic Encyclopedia of Archaeal and Bacterial Type Strains, Phase II (KMG-II): from individual species to whole genera.</title>
        <authorList>
            <person name="Goeker M."/>
        </authorList>
    </citation>
    <scope>NUCLEOTIDE SEQUENCE [LARGE SCALE GENOMIC DNA]</scope>
    <source>
        <strain evidence="2 3">DSM 18602</strain>
    </source>
</reference>